<evidence type="ECO:0000313" key="3">
    <source>
        <dbReference type="Proteomes" id="UP000256805"/>
    </source>
</evidence>
<dbReference type="Proteomes" id="UP000256805">
    <property type="component" value="Unassembled WGS sequence"/>
</dbReference>
<name>A0A375J8V9_9BURK</name>
<evidence type="ECO:0000313" key="2">
    <source>
        <dbReference type="EMBL" id="SPS01634.1"/>
    </source>
</evidence>
<gene>
    <name evidence="2" type="ORF">CBM2634_B60050</name>
</gene>
<feature type="region of interest" description="Disordered" evidence="1">
    <location>
        <begin position="48"/>
        <end position="75"/>
    </location>
</feature>
<dbReference type="AlphaFoldDB" id="A0A375J8V9"/>
<accession>A0A375J8V9</accession>
<evidence type="ECO:0000256" key="1">
    <source>
        <dbReference type="SAM" id="MobiDB-lite"/>
    </source>
</evidence>
<reference evidence="2 3" key="1">
    <citation type="submission" date="2018-01" db="EMBL/GenBank/DDBJ databases">
        <authorList>
            <person name="Gaut B.S."/>
            <person name="Morton B.R."/>
            <person name="Clegg M.T."/>
            <person name="Duvall M.R."/>
        </authorList>
    </citation>
    <scope>NUCLEOTIDE SEQUENCE [LARGE SCALE GENOMIC DNA]</scope>
    <source>
        <strain evidence="2">Cupriavidus taiwanensis cmp 52</strain>
    </source>
</reference>
<proteinExistence type="predicted"/>
<sequence>MIGPTIVVLWLDFSLWHLSGIHKQRGASVIIPSDHSFHQYPVTARIAGRPARQWGTEERTAPTLERQGMSSTMSR</sequence>
<dbReference type="EMBL" id="OVTA01000047">
    <property type="protein sequence ID" value="SPS01634.1"/>
    <property type="molecule type" value="Genomic_DNA"/>
</dbReference>
<protein>
    <submittedName>
        <fullName evidence="2">Uncharacterized protein</fullName>
    </submittedName>
</protein>
<organism evidence="2 3">
    <name type="scientific">Cupriavidus taiwanensis</name>
    <dbReference type="NCBI Taxonomy" id="164546"/>
    <lineage>
        <taxon>Bacteria</taxon>
        <taxon>Pseudomonadati</taxon>
        <taxon>Pseudomonadota</taxon>
        <taxon>Betaproteobacteria</taxon>
        <taxon>Burkholderiales</taxon>
        <taxon>Burkholderiaceae</taxon>
        <taxon>Cupriavidus</taxon>
    </lineage>
</organism>